<dbReference type="SUPFAM" id="SSF48264">
    <property type="entry name" value="Cytochrome P450"/>
    <property type="match status" value="1"/>
</dbReference>
<sequence>MVSSRLRSLNDPDVVCHSCLHYVSLASVLTFVVAIWCIYVGWPWYRNWTRAKELHVPLILSPISTSGVALGLLRYILDLDILPTYITRFPFIRLIRRNSRFQEKFAVHAEYGKLFVLVTPTACELYVADVDAAKQVLARWRDFPKPRSLLEKMNVFGKNLATVEGADWQRHRKLTARAFHEKLHEVVWVESVRNASKVLKQWTNTKSVYSTRSDMMTLSLGVLFKACLNIDGVDKDDTRMLAGDVAACQWHLHVVLTGISNPMALGHGVRGIKKLKASYKALGELLTEFVDARTARSRQATHTDLLSSILAPTDHRGLSSDEVTGNLFLFMFAGHETTANALIYIIHLMAIFPAWQDWALEEIDRLLYDRANEEVPSYRQILPQIQRLRAILYETLRLYGPVPTIVRQTDSKAQALVLSEQEIIIPKDTPVNVNTIALHTDPKQWGPDPLTWRPDRWISQESDSSLQIVSNELLRYLFAWGDGPRLCPGQKFSQTEVFAVLLCLFKSHRVELVPSPDQTMDQARSHALSLIQNSMVGLTLQMPYAESVGLRWVGR</sequence>
<dbReference type="InterPro" id="IPR001128">
    <property type="entry name" value="Cyt_P450"/>
</dbReference>
<dbReference type="PANTHER" id="PTHR24282">
    <property type="entry name" value="CYTOCHROME P450 FAMILY MEMBER"/>
    <property type="match status" value="1"/>
</dbReference>
<dbReference type="Proteomes" id="UP000325672">
    <property type="component" value="Unassembled WGS sequence"/>
</dbReference>
<dbReference type="OrthoDB" id="1470350at2759"/>
<dbReference type="InterPro" id="IPR002401">
    <property type="entry name" value="Cyt_P450_E_grp-I"/>
</dbReference>
<evidence type="ECO:0000256" key="10">
    <source>
        <dbReference type="RuleBase" id="RU000461"/>
    </source>
</evidence>
<dbReference type="CDD" id="cd11070">
    <property type="entry name" value="CYP56-like"/>
    <property type="match status" value="1"/>
</dbReference>
<feature type="binding site" description="axial binding residue" evidence="9">
    <location>
        <position position="487"/>
    </location>
    <ligand>
        <name>heme</name>
        <dbReference type="ChEBI" id="CHEBI:30413"/>
    </ligand>
    <ligandPart>
        <name>Fe</name>
        <dbReference type="ChEBI" id="CHEBI:18248"/>
    </ligandPart>
</feature>
<dbReference type="GO" id="GO:0005506">
    <property type="term" value="F:iron ion binding"/>
    <property type="evidence" value="ECO:0007669"/>
    <property type="project" value="InterPro"/>
</dbReference>
<dbReference type="PRINTS" id="PR00463">
    <property type="entry name" value="EP450I"/>
</dbReference>
<evidence type="ECO:0000256" key="7">
    <source>
        <dbReference type="ARBA" id="ARBA00023004"/>
    </source>
</evidence>
<dbReference type="GeneID" id="43638085"/>
<keyword evidence="4 9" id="KW-0479">Metal-binding</keyword>
<keyword evidence="5 11" id="KW-1133">Transmembrane helix</keyword>
<evidence type="ECO:0000256" key="3">
    <source>
        <dbReference type="ARBA" id="ARBA00022692"/>
    </source>
</evidence>
<dbReference type="AlphaFoldDB" id="A0A5N6T1S1"/>
<evidence type="ECO:0000256" key="1">
    <source>
        <dbReference type="ARBA" id="ARBA00004370"/>
    </source>
</evidence>
<keyword evidence="10 12" id="KW-0503">Monooxygenase</keyword>
<dbReference type="InterPro" id="IPR050665">
    <property type="entry name" value="Cytochrome_P450_Monooxygen"/>
</dbReference>
<dbReference type="GO" id="GO:0020037">
    <property type="term" value="F:heme binding"/>
    <property type="evidence" value="ECO:0007669"/>
    <property type="project" value="InterPro"/>
</dbReference>
<keyword evidence="7 9" id="KW-0408">Iron</keyword>
<evidence type="ECO:0000256" key="5">
    <source>
        <dbReference type="ARBA" id="ARBA00022989"/>
    </source>
</evidence>
<dbReference type="GO" id="GO:0016020">
    <property type="term" value="C:membrane"/>
    <property type="evidence" value="ECO:0007669"/>
    <property type="project" value="UniProtKB-SubCell"/>
</dbReference>
<dbReference type="InterPro" id="IPR036396">
    <property type="entry name" value="Cyt_P450_sf"/>
</dbReference>
<comment type="cofactor">
    <cofactor evidence="9">
        <name>heme</name>
        <dbReference type="ChEBI" id="CHEBI:30413"/>
    </cofactor>
</comment>
<dbReference type="Gene3D" id="1.10.630.10">
    <property type="entry name" value="Cytochrome P450"/>
    <property type="match status" value="1"/>
</dbReference>
<dbReference type="InterPro" id="IPR017972">
    <property type="entry name" value="Cyt_P450_CS"/>
</dbReference>
<dbReference type="RefSeq" id="XP_031916292.1">
    <property type="nucleotide sequence ID" value="XM_032053875.1"/>
</dbReference>
<evidence type="ECO:0000256" key="9">
    <source>
        <dbReference type="PIRSR" id="PIRSR602401-1"/>
    </source>
</evidence>
<evidence type="ECO:0000256" key="4">
    <source>
        <dbReference type="ARBA" id="ARBA00022723"/>
    </source>
</evidence>
<keyword evidence="3 11" id="KW-0812">Transmembrane</keyword>
<keyword evidence="8 11" id="KW-0472">Membrane</keyword>
<gene>
    <name evidence="12" type="ORF">BDV38DRAFT_240235</name>
</gene>
<evidence type="ECO:0000256" key="8">
    <source>
        <dbReference type="ARBA" id="ARBA00023136"/>
    </source>
</evidence>
<keyword evidence="13" id="KW-1185">Reference proteome</keyword>
<reference evidence="12 13" key="1">
    <citation type="submission" date="2019-04" db="EMBL/GenBank/DDBJ databases">
        <title>Friends and foes A comparative genomics study of 23 Aspergillus species from section Flavi.</title>
        <authorList>
            <consortium name="DOE Joint Genome Institute"/>
            <person name="Kjaerbolling I."/>
            <person name="Vesth T."/>
            <person name="Frisvad J.C."/>
            <person name="Nybo J.L."/>
            <person name="Theobald S."/>
            <person name="Kildgaard S."/>
            <person name="Isbrandt T."/>
            <person name="Kuo A."/>
            <person name="Sato A."/>
            <person name="Lyhne E.K."/>
            <person name="Kogle M.E."/>
            <person name="Wiebenga A."/>
            <person name="Kun R.S."/>
            <person name="Lubbers R.J."/>
            <person name="Makela M.R."/>
            <person name="Barry K."/>
            <person name="Chovatia M."/>
            <person name="Clum A."/>
            <person name="Daum C."/>
            <person name="Haridas S."/>
            <person name="He G."/>
            <person name="LaButti K."/>
            <person name="Lipzen A."/>
            <person name="Mondo S."/>
            <person name="Riley R."/>
            <person name="Salamov A."/>
            <person name="Simmons B.A."/>
            <person name="Magnuson J.K."/>
            <person name="Henrissat B."/>
            <person name="Mortensen U.H."/>
            <person name="Larsen T.O."/>
            <person name="Devries R.P."/>
            <person name="Grigoriev I.V."/>
            <person name="Machida M."/>
            <person name="Baker S.E."/>
            <person name="Andersen M.R."/>
        </authorList>
    </citation>
    <scope>NUCLEOTIDE SEQUENCE [LARGE SCALE GENOMIC DNA]</scope>
    <source>
        <strain evidence="12 13">CBS 117625</strain>
    </source>
</reference>
<dbReference type="PANTHER" id="PTHR24282:SF211">
    <property type="entry name" value="CYTOCHROME P450-RELATED"/>
    <property type="match status" value="1"/>
</dbReference>
<keyword evidence="6 10" id="KW-0560">Oxidoreductase</keyword>
<keyword evidence="2 9" id="KW-0349">Heme</keyword>
<dbReference type="Pfam" id="PF00067">
    <property type="entry name" value="p450"/>
    <property type="match status" value="1"/>
</dbReference>
<evidence type="ECO:0000313" key="13">
    <source>
        <dbReference type="Proteomes" id="UP000325672"/>
    </source>
</evidence>
<protein>
    <submittedName>
        <fullName evidence="12">Cytochrome P450 monooxygenase</fullName>
    </submittedName>
</protein>
<comment type="similarity">
    <text evidence="10">Belongs to the cytochrome P450 family.</text>
</comment>
<dbReference type="EMBL" id="ML743562">
    <property type="protein sequence ID" value="KAE8140229.1"/>
    <property type="molecule type" value="Genomic_DNA"/>
</dbReference>
<comment type="subcellular location">
    <subcellularLocation>
        <location evidence="1">Membrane</location>
    </subcellularLocation>
</comment>
<feature type="transmembrane region" description="Helical" evidence="11">
    <location>
        <begin position="54"/>
        <end position="77"/>
    </location>
</feature>
<evidence type="ECO:0000256" key="11">
    <source>
        <dbReference type="SAM" id="Phobius"/>
    </source>
</evidence>
<name>A0A5N6T1S1_ASPPS</name>
<dbReference type="GO" id="GO:0016705">
    <property type="term" value="F:oxidoreductase activity, acting on paired donors, with incorporation or reduction of molecular oxygen"/>
    <property type="evidence" value="ECO:0007669"/>
    <property type="project" value="InterPro"/>
</dbReference>
<feature type="transmembrane region" description="Helical" evidence="11">
    <location>
        <begin position="20"/>
        <end position="42"/>
    </location>
</feature>
<accession>A0A5N6T1S1</accession>
<proteinExistence type="inferred from homology"/>
<organism evidence="12 13">
    <name type="scientific">Aspergillus pseudotamarii</name>
    <dbReference type="NCBI Taxonomy" id="132259"/>
    <lineage>
        <taxon>Eukaryota</taxon>
        <taxon>Fungi</taxon>
        <taxon>Dikarya</taxon>
        <taxon>Ascomycota</taxon>
        <taxon>Pezizomycotina</taxon>
        <taxon>Eurotiomycetes</taxon>
        <taxon>Eurotiomycetidae</taxon>
        <taxon>Eurotiales</taxon>
        <taxon>Aspergillaceae</taxon>
        <taxon>Aspergillus</taxon>
        <taxon>Aspergillus subgen. Circumdati</taxon>
    </lineage>
</organism>
<evidence type="ECO:0000256" key="6">
    <source>
        <dbReference type="ARBA" id="ARBA00023002"/>
    </source>
</evidence>
<dbReference type="PRINTS" id="PR00385">
    <property type="entry name" value="P450"/>
</dbReference>
<dbReference type="GO" id="GO:0004497">
    <property type="term" value="F:monooxygenase activity"/>
    <property type="evidence" value="ECO:0007669"/>
    <property type="project" value="UniProtKB-KW"/>
</dbReference>
<dbReference type="PROSITE" id="PS00086">
    <property type="entry name" value="CYTOCHROME_P450"/>
    <property type="match status" value="1"/>
</dbReference>
<evidence type="ECO:0000313" key="12">
    <source>
        <dbReference type="EMBL" id="KAE8140229.1"/>
    </source>
</evidence>
<evidence type="ECO:0000256" key="2">
    <source>
        <dbReference type="ARBA" id="ARBA00022617"/>
    </source>
</evidence>